<accession>A0A316ESF6</accession>
<name>A0A316ESF6_9ACTN</name>
<organism evidence="3 4">
    <name type="scientific">Actinoplanes xinjiangensis</name>
    <dbReference type="NCBI Taxonomy" id="512350"/>
    <lineage>
        <taxon>Bacteria</taxon>
        <taxon>Bacillati</taxon>
        <taxon>Actinomycetota</taxon>
        <taxon>Actinomycetes</taxon>
        <taxon>Micromonosporales</taxon>
        <taxon>Micromonosporaceae</taxon>
        <taxon>Actinoplanes</taxon>
    </lineage>
</organism>
<evidence type="ECO:0000313" key="4">
    <source>
        <dbReference type="Proteomes" id="UP000245697"/>
    </source>
</evidence>
<dbReference type="Proteomes" id="UP000245697">
    <property type="component" value="Unassembled WGS sequence"/>
</dbReference>
<evidence type="ECO:0000256" key="2">
    <source>
        <dbReference type="SAM" id="SignalP"/>
    </source>
</evidence>
<feature type="region of interest" description="Disordered" evidence="1">
    <location>
        <begin position="33"/>
        <end position="64"/>
    </location>
</feature>
<feature type="chain" id="PRO_5016369634" description="Tat pathway signal sequence domain protein" evidence="2">
    <location>
        <begin position="32"/>
        <end position="242"/>
    </location>
</feature>
<keyword evidence="2" id="KW-0732">Signal</keyword>
<dbReference type="AlphaFoldDB" id="A0A316ESF6"/>
<dbReference type="EMBL" id="QGGR01000027">
    <property type="protein sequence ID" value="PWK34466.1"/>
    <property type="molecule type" value="Genomic_DNA"/>
</dbReference>
<evidence type="ECO:0000313" key="3">
    <source>
        <dbReference type="EMBL" id="PWK34466.1"/>
    </source>
</evidence>
<keyword evidence="4" id="KW-1185">Reference proteome</keyword>
<protein>
    <recommendedName>
        <fullName evidence="5">Tat pathway signal sequence domain protein</fullName>
    </recommendedName>
</protein>
<proteinExistence type="predicted"/>
<feature type="signal peptide" evidence="2">
    <location>
        <begin position="1"/>
        <end position="31"/>
    </location>
</feature>
<sequence>MVRYRQWAWGLTIATASAVTAFGFAAWQANAAPTPPTPTVAAEQPHVSDPSPLPEAATGSGSDALTSGEVEKARALALTPQLAADAEDVTGKAGPEYLSAEVDTEAGGRQAELYYYDYRSEKLFKQVVDLTTGKLAKSFSAGGMQPPASEQETRTALGLLVTDPLGSGFKEAYRKATGKALNGTDGLVPTAHIYTAKPADQGASQCGRNRCVQLIVQTEDGRYLSVSEFIIDLSGRTVARLK</sequence>
<evidence type="ECO:0000256" key="1">
    <source>
        <dbReference type="SAM" id="MobiDB-lite"/>
    </source>
</evidence>
<comment type="caution">
    <text evidence="3">The sequence shown here is derived from an EMBL/GenBank/DDBJ whole genome shotgun (WGS) entry which is preliminary data.</text>
</comment>
<evidence type="ECO:0008006" key="5">
    <source>
        <dbReference type="Google" id="ProtNLM"/>
    </source>
</evidence>
<dbReference type="RefSeq" id="WP_109601648.1">
    <property type="nucleotide sequence ID" value="NZ_BONA01000080.1"/>
</dbReference>
<dbReference type="OrthoDB" id="5003040at2"/>
<gene>
    <name evidence="3" type="ORF">BC793_12799</name>
</gene>
<reference evidence="3 4" key="1">
    <citation type="submission" date="2018-05" db="EMBL/GenBank/DDBJ databases">
        <title>Genomic Encyclopedia of Archaeal and Bacterial Type Strains, Phase II (KMG-II): from individual species to whole genera.</title>
        <authorList>
            <person name="Goeker M."/>
        </authorList>
    </citation>
    <scope>NUCLEOTIDE SEQUENCE [LARGE SCALE GENOMIC DNA]</scope>
    <source>
        <strain evidence="3 4">DSM 45184</strain>
    </source>
</reference>